<evidence type="ECO:0000256" key="8">
    <source>
        <dbReference type="ARBA" id="ARBA00023180"/>
    </source>
</evidence>
<dbReference type="InterPro" id="IPR001611">
    <property type="entry name" value="Leu-rich_rpt"/>
</dbReference>
<dbReference type="GO" id="GO:0016020">
    <property type="term" value="C:membrane"/>
    <property type="evidence" value="ECO:0007669"/>
    <property type="project" value="UniProtKB-SubCell"/>
</dbReference>
<keyword evidence="5" id="KW-0677">Repeat</keyword>
<dbReference type="STRING" id="157652.A0A371GQM5"/>
<gene>
    <name evidence="10" type="primary">FON1</name>
    <name evidence="10" type="ORF">CR513_24987</name>
</gene>
<feature type="non-terminal residue" evidence="10">
    <location>
        <position position="343"/>
    </location>
</feature>
<evidence type="ECO:0000256" key="1">
    <source>
        <dbReference type="ARBA" id="ARBA00004167"/>
    </source>
</evidence>
<dbReference type="SUPFAM" id="SSF52058">
    <property type="entry name" value="L domain-like"/>
    <property type="match status" value="1"/>
</dbReference>
<evidence type="ECO:0000256" key="4">
    <source>
        <dbReference type="ARBA" id="ARBA00022692"/>
    </source>
</evidence>
<keyword evidence="7 9" id="KW-0472">Membrane</keyword>
<evidence type="ECO:0000256" key="7">
    <source>
        <dbReference type="ARBA" id="ARBA00023136"/>
    </source>
</evidence>
<keyword evidence="3" id="KW-0433">Leucine-rich repeat</keyword>
<evidence type="ECO:0000256" key="5">
    <source>
        <dbReference type="ARBA" id="ARBA00022737"/>
    </source>
</evidence>
<sequence length="343" mass="37688">MRDGLSSYRKCCGHTTLHPLRRLMGILRGGCHPGHKLKGGIPTFLSEADTLDLSKNKISDLKTFLCEKSTTTNLGILDLSNNQIMGQLPDCWEHLNPSLQIIDLSNNRLSGKIPQSMGICVFVSRVIDFSSNDFTSQVPKEVGYLLGLVSLNLSRNNLRGEISSEIGNLNWLEFLDLSRNHLTGKIPSTLSKIDSLGVLDLSNNNLSGRIPWEGHLETFDASSFEGNIGLCGQQLNKSCPGDETIAKPQGHVVNGEDDNSIFYQALYMSLGLGFFAGFWGLLGPILLCQPWRNTYDRLTDSVLVMVQVNAAKCHRWLKGQQSVKEGIESPTSIGGVRLNSLSL</sequence>
<proteinExistence type="inferred from homology"/>
<evidence type="ECO:0000256" key="3">
    <source>
        <dbReference type="ARBA" id="ARBA00022614"/>
    </source>
</evidence>
<name>A0A371GQM5_MUCPR</name>
<dbReference type="Proteomes" id="UP000257109">
    <property type="component" value="Unassembled WGS sequence"/>
</dbReference>
<comment type="similarity">
    <text evidence="2">Belongs to the RLP family.</text>
</comment>
<feature type="transmembrane region" description="Helical" evidence="9">
    <location>
        <begin position="266"/>
        <end position="287"/>
    </location>
</feature>
<dbReference type="Pfam" id="PF00560">
    <property type="entry name" value="LRR_1"/>
    <property type="match status" value="5"/>
</dbReference>
<feature type="non-terminal residue" evidence="10">
    <location>
        <position position="1"/>
    </location>
</feature>
<evidence type="ECO:0000313" key="11">
    <source>
        <dbReference type="Proteomes" id="UP000257109"/>
    </source>
</evidence>
<dbReference type="PANTHER" id="PTHR48065:SF18">
    <property type="entry name" value="LRR RECEPTOR-LIKE KINASE FAMILY PROTEIN"/>
    <property type="match status" value="1"/>
</dbReference>
<dbReference type="AlphaFoldDB" id="A0A371GQM5"/>
<evidence type="ECO:0000256" key="6">
    <source>
        <dbReference type="ARBA" id="ARBA00022989"/>
    </source>
</evidence>
<dbReference type="Gene3D" id="3.80.10.10">
    <property type="entry name" value="Ribonuclease Inhibitor"/>
    <property type="match status" value="1"/>
</dbReference>
<protein>
    <submittedName>
        <fullName evidence="10">Leucine-rich repeat receptor-like kinase protein FLORAL ORGAN NUMBER1</fullName>
    </submittedName>
</protein>
<dbReference type="FunFam" id="3.80.10.10:FF:000111">
    <property type="entry name" value="LRR receptor-like serine/threonine-protein kinase ERECTA"/>
    <property type="match status" value="1"/>
</dbReference>
<dbReference type="PRINTS" id="PR00019">
    <property type="entry name" value="LEURICHRPT"/>
</dbReference>
<evidence type="ECO:0000256" key="2">
    <source>
        <dbReference type="ARBA" id="ARBA00009592"/>
    </source>
</evidence>
<dbReference type="PANTHER" id="PTHR48065">
    <property type="entry name" value="OS10G0469600 PROTEIN"/>
    <property type="match status" value="1"/>
</dbReference>
<dbReference type="EMBL" id="QJKJ01004764">
    <property type="protein sequence ID" value="RDX92832.1"/>
    <property type="molecule type" value="Genomic_DNA"/>
</dbReference>
<evidence type="ECO:0000256" key="9">
    <source>
        <dbReference type="SAM" id="Phobius"/>
    </source>
</evidence>
<accession>A0A371GQM5</accession>
<dbReference type="GO" id="GO:0016301">
    <property type="term" value="F:kinase activity"/>
    <property type="evidence" value="ECO:0007669"/>
    <property type="project" value="UniProtKB-KW"/>
</dbReference>
<comment type="subcellular location">
    <subcellularLocation>
        <location evidence="1">Membrane</location>
        <topology evidence="1">Single-pass membrane protein</topology>
    </subcellularLocation>
</comment>
<keyword evidence="4 9" id="KW-0812">Transmembrane</keyword>
<keyword evidence="6 9" id="KW-1133">Transmembrane helix</keyword>
<dbReference type="OrthoDB" id="1431053at2759"/>
<comment type="caution">
    <text evidence="10">The sequence shown here is derived from an EMBL/GenBank/DDBJ whole genome shotgun (WGS) entry which is preliminary data.</text>
</comment>
<organism evidence="10 11">
    <name type="scientific">Mucuna pruriens</name>
    <name type="common">Velvet bean</name>
    <name type="synonym">Dolichos pruriens</name>
    <dbReference type="NCBI Taxonomy" id="157652"/>
    <lineage>
        <taxon>Eukaryota</taxon>
        <taxon>Viridiplantae</taxon>
        <taxon>Streptophyta</taxon>
        <taxon>Embryophyta</taxon>
        <taxon>Tracheophyta</taxon>
        <taxon>Spermatophyta</taxon>
        <taxon>Magnoliopsida</taxon>
        <taxon>eudicotyledons</taxon>
        <taxon>Gunneridae</taxon>
        <taxon>Pentapetalae</taxon>
        <taxon>rosids</taxon>
        <taxon>fabids</taxon>
        <taxon>Fabales</taxon>
        <taxon>Fabaceae</taxon>
        <taxon>Papilionoideae</taxon>
        <taxon>50 kb inversion clade</taxon>
        <taxon>NPAAA clade</taxon>
        <taxon>indigoferoid/millettioid clade</taxon>
        <taxon>Phaseoleae</taxon>
        <taxon>Mucuna</taxon>
    </lineage>
</organism>
<keyword evidence="11" id="KW-1185">Reference proteome</keyword>
<keyword evidence="8" id="KW-0325">Glycoprotein</keyword>
<reference evidence="10" key="1">
    <citation type="submission" date="2018-05" db="EMBL/GenBank/DDBJ databases">
        <title>Draft genome of Mucuna pruriens seed.</title>
        <authorList>
            <person name="Nnadi N.E."/>
            <person name="Vos R."/>
            <person name="Hasami M.H."/>
            <person name="Devisetty U.K."/>
            <person name="Aguiy J.C."/>
        </authorList>
    </citation>
    <scope>NUCLEOTIDE SEQUENCE [LARGE SCALE GENOMIC DNA]</scope>
    <source>
        <strain evidence="10">JCA_2017</strain>
    </source>
</reference>
<evidence type="ECO:0000313" key="10">
    <source>
        <dbReference type="EMBL" id="RDX92832.1"/>
    </source>
</evidence>
<dbReference type="InterPro" id="IPR032675">
    <property type="entry name" value="LRR_dom_sf"/>
</dbReference>